<evidence type="ECO:0000256" key="2">
    <source>
        <dbReference type="ARBA" id="ARBA00022692"/>
    </source>
</evidence>
<dbReference type="AlphaFoldDB" id="A0A0G1L2I2"/>
<proteinExistence type="inferred from homology"/>
<organism evidence="7 8">
    <name type="scientific">Candidatus Yanofskybacteria bacterium GW2011_GWB1_45_11</name>
    <dbReference type="NCBI Taxonomy" id="1619026"/>
    <lineage>
        <taxon>Bacteria</taxon>
        <taxon>Candidatus Yanofskyibacteriota</taxon>
    </lineage>
</organism>
<dbReference type="PANTHER" id="PTHR43229">
    <property type="entry name" value="NODULATION PROTEIN J"/>
    <property type="match status" value="1"/>
</dbReference>
<accession>A0A0G1L2I2</accession>
<dbReference type="PANTHER" id="PTHR43229:SF2">
    <property type="entry name" value="NODULATION PROTEIN J"/>
    <property type="match status" value="1"/>
</dbReference>
<feature type="domain" description="ABC transmembrane type-2" evidence="6">
    <location>
        <begin position="23"/>
        <end position="249"/>
    </location>
</feature>
<feature type="transmembrane region" description="Helical" evidence="5">
    <location>
        <begin position="133"/>
        <end position="159"/>
    </location>
</feature>
<dbReference type="PATRIC" id="fig|1619026.3.peg.478"/>
<feature type="transmembrane region" description="Helical" evidence="5">
    <location>
        <begin position="108"/>
        <end position="127"/>
    </location>
</feature>
<keyword evidence="4 5" id="KW-0472">Membrane</keyword>
<evidence type="ECO:0000256" key="5">
    <source>
        <dbReference type="RuleBase" id="RU361157"/>
    </source>
</evidence>
<gene>
    <name evidence="7" type="ORF">UW90_C0011G0016</name>
</gene>
<evidence type="ECO:0000256" key="4">
    <source>
        <dbReference type="ARBA" id="ARBA00023136"/>
    </source>
</evidence>
<evidence type="ECO:0000313" key="7">
    <source>
        <dbReference type="EMBL" id="KKT89940.1"/>
    </source>
</evidence>
<evidence type="ECO:0000256" key="1">
    <source>
        <dbReference type="ARBA" id="ARBA00004141"/>
    </source>
</evidence>
<comment type="subcellular location">
    <subcellularLocation>
        <location evidence="5">Cell membrane</location>
        <topology evidence="5">Multi-pass membrane protein</topology>
    </subcellularLocation>
    <subcellularLocation>
        <location evidence="1">Membrane</location>
        <topology evidence="1">Multi-pass membrane protein</topology>
    </subcellularLocation>
</comment>
<dbReference type="Proteomes" id="UP000034368">
    <property type="component" value="Unassembled WGS sequence"/>
</dbReference>
<evidence type="ECO:0000256" key="3">
    <source>
        <dbReference type="ARBA" id="ARBA00022989"/>
    </source>
</evidence>
<keyword evidence="2 5" id="KW-0812">Transmembrane</keyword>
<dbReference type="PROSITE" id="PS51012">
    <property type="entry name" value="ABC_TM2"/>
    <property type="match status" value="1"/>
</dbReference>
<protein>
    <recommendedName>
        <fullName evidence="5">Transport permease protein</fullName>
    </recommendedName>
</protein>
<feature type="transmembrane region" description="Helical" evidence="5">
    <location>
        <begin position="171"/>
        <end position="188"/>
    </location>
</feature>
<evidence type="ECO:0000259" key="6">
    <source>
        <dbReference type="PROSITE" id="PS51012"/>
    </source>
</evidence>
<dbReference type="InterPro" id="IPR000412">
    <property type="entry name" value="ABC_2_transport"/>
</dbReference>
<dbReference type="InterPro" id="IPR047817">
    <property type="entry name" value="ABC2_TM_bact-type"/>
</dbReference>
<feature type="transmembrane region" description="Helical" evidence="5">
    <location>
        <begin position="21"/>
        <end position="44"/>
    </location>
</feature>
<dbReference type="GO" id="GO:0140359">
    <property type="term" value="F:ABC-type transporter activity"/>
    <property type="evidence" value="ECO:0007669"/>
    <property type="project" value="InterPro"/>
</dbReference>
<dbReference type="GO" id="GO:0043190">
    <property type="term" value="C:ATP-binding cassette (ABC) transporter complex"/>
    <property type="evidence" value="ECO:0007669"/>
    <property type="project" value="InterPro"/>
</dbReference>
<dbReference type="PIRSF" id="PIRSF006648">
    <property type="entry name" value="DrrB"/>
    <property type="match status" value="1"/>
</dbReference>
<keyword evidence="5" id="KW-1003">Cell membrane</keyword>
<sequence length="250" mass="27899">MKIISETLILVKRSLIRYTRVPQLLVFSTIQPVMFVILFAYVFGGAIKTSINYVDYLLPGILVQTTLFGAMMTGIGLADDISHGMIDRFRSLPMSRGAVLAGRTISDLLRNVFVIFLMVGVGYIIGYRFEGTFMGALGALFLMLLFGFAFSWISALIGIAVKDVETAQSAGFIWVFPLAFISSIFVPVEGMPKIFRLFAENSPITYTVDAVRRFSVNQPVDYTFWASIIWLAAILITFIPLAVRQFRKIS</sequence>
<comment type="similarity">
    <text evidence="5">Belongs to the ABC-2 integral membrane protein family.</text>
</comment>
<dbReference type="InterPro" id="IPR051784">
    <property type="entry name" value="Nod_factor_ABC_transporter"/>
</dbReference>
<feature type="transmembrane region" description="Helical" evidence="5">
    <location>
        <begin position="56"/>
        <end position="78"/>
    </location>
</feature>
<reference evidence="7 8" key="1">
    <citation type="journal article" date="2015" name="Nature">
        <title>rRNA introns, odd ribosomes, and small enigmatic genomes across a large radiation of phyla.</title>
        <authorList>
            <person name="Brown C.T."/>
            <person name="Hug L.A."/>
            <person name="Thomas B.C."/>
            <person name="Sharon I."/>
            <person name="Castelle C.J."/>
            <person name="Singh A."/>
            <person name="Wilkins M.J."/>
            <person name="Williams K.H."/>
            <person name="Banfield J.F."/>
        </authorList>
    </citation>
    <scope>NUCLEOTIDE SEQUENCE [LARGE SCALE GENOMIC DNA]</scope>
</reference>
<dbReference type="Pfam" id="PF01061">
    <property type="entry name" value="ABC2_membrane"/>
    <property type="match status" value="1"/>
</dbReference>
<name>A0A0G1L2I2_9BACT</name>
<keyword evidence="3 5" id="KW-1133">Transmembrane helix</keyword>
<evidence type="ECO:0000313" key="8">
    <source>
        <dbReference type="Proteomes" id="UP000034368"/>
    </source>
</evidence>
<comment type="caution">
    <text evidence="7">The sequence shown here is derived from an EMBL/GenBank/DDBJ whole genome shotgun (WGS) entry which is preliminary data.</text>
</comment>
<dbReference type="EMBL" id="LCKD01000011">
    <property type="protein sequence ID" value="KKT89940.1"/>
    <property type="molecule type" value="Genomic_DNA"/>
</dbReference>
<keyword evidence="5" id="KW-0813">Transport</keyword>
<feature type="transmembrane region" description="Helical" evidence="5">
    <location>
        <begin position="222"/>
        <end position="243"/>
    </location>
</feature>
<dbReference type="InterPro" id="IPR013525">
    <property type="entry name" value="ABC2_TM"/>
</dbReference>